<dbReference type="AlphaFoldDB" id="A0A1I8FLH7"/>
<accession>A0A1I8FLH7</accession>
<evidence type="ECO:0000256" key="1">
    <source>
        <dbReference type="SAM" id="MobiDB-lite"/>
    </source>
</evidence>
<organism evidence="2 3">
    <name type="scientific">Macrostomum lignano</name>
    <dbReference type="NCBI Taxonomy" id="282301"/>
    <lineage>
        <taxon>Eukaryota</taxon>
        <taxon>Metazoa</taxon>
        <taxon>Spiralia</taxon>
        <taxon>Lophotrochozoa</taxon>
        <taxon>Platyhelminthes</taxon>
        <taxon>Rhabditophora</taxon>
        <taxon>Macrostomorpha</taxon>
        <taxon>Macrostomida</taxon>
        <taxon>Macrostomidae</taxon>
        <taxon>Macrostomum</taxon>
    </lineage>
</organism>
<dbReference type="WBParaSite" id="maker-unitig_39201-snap-gene-0.1-mRNA-1">
    <property type="protein sequence ID" value="maker-unitig_39201-snap-gene-0.1-mRNA-1"/>
    <property type="gene ID" value="maker-unitig_39201-snap-gene-0.1"/>
</dbReference>
<sequence>MPSVYYAASSRQIRSTGFECPQSDNCGGNSIEWPILQSRTAKDEQSASRLEATSSMEYSRLNRKTDFNIPGPSRNCQFSSTTSRTYLAIFFRQTMMPKRRGCPRFEQMVAMLEDRIWQQHSGASRAQQTAPNKNSGRRFLHRLLGLRDRLRRRKKSSKIFSPSEHPGPGTDGGCRQQTVAVAELSQAAAGCCGPGGGRCPSSPTSGFRASRQLLRDQLMDSAERLVASGRLQQEAPRRRRSCWKVRRDRRQAKIKICVKRNQRHGLRGWRIRDATQMQFCDSQVDFLGKVRKIMELGRGKPPEHQSAEHQSTRGASTGASTRGRQHQRRQHQKRSHQARPEAPAKRRQHQRRQQPAERQPPERRQHQRRQHQRRSHRGASTRGASTRGASTRGDASTRGAAPEAPAPEGRQHQHQRRQHQRRQHQRRQQDSTKAPSTRGAQHQRLRQAAEA</sequence>
<feature type="compositionally biased region" description="Polar residues" evidence="1">
    <location>
        <begin position="120"/>
        <end position="134"/>
    </location>
</feature>
<protein>
    <submittedName>
        <fullName evidence="3">Uncharacterized protein</fullName>
    </submittedName>
</protein>
<reference evidence="3" key="1">
    <citation type="submission" date="2016-11" db="UniProtKB">
        <authorList>
            <consortium name="WormBaseParasite"/>
        </authorList>
    </citation>
    <scope>IDENTIFICATION</scope>
</reference>
<name>A0A1I8FLH7_9PLAT</name>
<feature type="region of interest" description="Disordered" evidence="1">
    <location>
        <begin position="298"/>
        <end position="451"/>
    </location>
</feature>
<feature type="region of interest" description="Disordered" evidence="1">
    <location>
        <begin position="120"/>
        <end position="140"/>
    </location>
</feature>
<feature type="compositionally biased region" description="Basic and acidic residues" evidence="1">
    <location>
        <begin position="298"/>
        <end position="311"/>
    </location>
</feature>
<feature type="compositionally biased region" description="Basic residues" evidence="1">
    <location>
        <begin position="323"/>
        <end position="337"/>
    </location>
</feature>
<evidence type="ECO:0000313" key="2">
    <source>
        <dbReference type="Proteomes" id="UP000095280"/>
    </source>
</evidence>
<feature type="compositionally biased region" description="Basic residues" evidence="1">
    <location>
        <begin position="412"/>
        <end position="426"/>
    </location>
</feature>
<feature type="compositionally biased region" description="Basic residues" evidence="1">
    <location>
        <begin position="365"/>
        <end position="379"/>
    </location>
</feature>
<proteinExistence type="predicted"/>
<feature type="region of interest" description="Disordered" evidence="1">
    <location>
        <begin position="154"/>
        <end position="175"/>
    </location>
</feature>
<feature type="compositionally biased region" description="Polar residues" evidence="1">
    <location>
        <begin position="431"/>
        <end position="440"/>
    </location>
</feature>
<evidence type="ECO:0000313" key="3">
    <source>
        <dbReference type="WBParaSite" id="maker-unitig_39201-snap-gene-0.1-mRNA-1"/>
    </source>
</evidence>
<keyword evidence="2" id="KW-1185">Reference proteome</keyword>
<dbReference type="Proteomes" id="UP000095280">
    <property type="component" value="Unplaced"/>
</dbReference>